<dbReference type="RefSeq" id="XP_001324754.1">
    <property type="nucleotide sequence ID" value="XM_001324719.1"/>
</dbReference>
<evidence type="ECO:0000256" key="1">
    <source>
        <dbReference type="SAM" id="MobiDB-lite"/>
    </source>
</evidence>
<dbReference type="PANTHER" id="PTHR48139:SF1">
    <property type="entry name" value="FIBROUS SHEATH CABYR-BINDING PROTEIN"/>
    <property type="match status" value="1"/>
</dbReference>
<organism evidence="2 3">
    <name type="scientific">Trichomonas vaginalis (strain ATCC PRA-98 / G3)</name>
    <dbReference type="NCBI Taxonomy" id="412133"/>
    <lineage>
        <taxon>Eukaryota</taxon>
        <taxon>Metamonada</taxon>
        <taxon>Parabasalia</taxon>
        <taxon>Trichomonadida</taxon>
        <taxon>Trichomonadidae</taxon>
        <taxon>Trichomonas</taxon>
    </lineage>
</organism>
<feature type="compositionally biased region" description="Low complexity" evidence="1">
    <location>
        <begin position="1544"/>
        <end position="1578"/>
    </location>
</feature>
<dbReference type="EMBL" id="DS113300">
    <property type="protein sequence ID" value="EAY12531.1"/>
    <property type="molecule type" value="Genomic_DNA"/>
</dbReference>
<keyword evidence="3" id="KW-1185">Reference proteome</keyword>
<reference evidence="2" key="2">
    <citation type="journal article" date="2007" name="Science">
        <title>Draft genome sequence of the sexually transmitted pathogen Trichomonas vaginalis.</title>
        <authorList>
            <person name="Carlton J.M."/>
            <person name="Hirt R.P."/>
            <person name="Silva J.C."/>
            <person name="Delcher A.L."/>
            <person name="Schatz M."/>
            <person name="Zhao Q."/>
            <person name="Wortman J.R."/>
            <person name="Bidwell S.L."/>
            <person name="Alsmark U.C.M."/>
            <person name="Besteiro S."/>
            <person name="Sicheritz-Ponten T."/>
            <person name="Noel C.J."/>
            <person name="Dacks J.B."/>
            <person name="Foster P.G."/>
            <person name="Simillion C."/>
            <person name="Van de Peer Y."/>
            <person name="Miranda-Saavedra D."/>
            <person name="Barton G.J."/>
            <person name="Westrop G.D."/>
            <person name="Mueller S."/>
            <person name="Dessi D."/>
            <person name="Fiori P.L."/>
            <person name="Ren Q."/>
            <person name="Paulsen I."/>
            <person name="Zhang H."/>
            <person name="Bastida-Corcuera F.D."/>
            <person name="Simoes-Barbosa A."/>
            <person name="Brown M.T."/>
            <person name="Hayes R.D."/>
            <person name="Mukherjee M."/>
            <person name="Okumura C.Y."/>
            <person name="Schneider R."/>
            <person name="Smith A.J."/>
            <person name="Vanacova S."/>
            <person name="Villalvazo M."/>
            <person name="Haas B.J."/>
            <person name="Pertea M."/>
            <person name="Feldblyum T.V."/>
            <person name="Utterback T.R."/>
            <person name="Shu C.L."/>
            <person name="Osoegawa K."/>
            <person name="de Jong P.J."/>
            <person name="Hrdy I."/>
            <person name="Horvathova L."/>
            <person name="Zubacova Z."/>
            <person name="Dolezal P."/>
            <person name="Malik S.B."/>
            <person name="Logsdon J.M. Jr."/>
            <person name="Henze K."/>
            <person name="Gupta A."/>
            <person name="Wang C.C."/>
            <person name="Dunne R.L."/>
            <person name="Upcroft J.A."/>
            <person name="Upcroft P."/>
            <person name="White O."/>
            <person name="Salzberg S.L."/>
            <person name="Tang P."/>
            <person name="Chiu C.-H."/>
            <person name="Lee Y.-S."/>
            <person name="Embley T.M."/>
            <person name="Coombs G.H."/>
            <person name="Mottram J.C."/>
            <person name="Tachezy J."/>
            <person name="Fraser-Liggett C.M."/>
            <person name="Johnson P.J."/>
        </authorList>
    </citation>
    <scope>NUCLEOTIDE SEQUENCE [LARGE SCALE GENOMIC DNA]</scope>
    <source>
        <strain evidence="2">G3</strain>
    </source>
</reference>
<feature type="region of interest" description="Disordered" evidence="1">
    <location>
        <begin position="1488"/>
        <end position="1526"/>
    </location>
</feature>
<name>A2E485_TRIV3</name>
<accession>A2E485</accession>
<gene>
    <name evidence="2" type="ORF">TVAG_139110</name>
</gene>
<proteinExistence type="predicted"/>
<dbReference type="PANTHER" id="PTHR48139">
    <property type="entry name" value="SI:DKEY-56M19.5"/>
    <property type="match status" value="1"/>
</dbReference>
<evidence type="ECO:0000313" key="3">
    <source>
        <dbReference type="Proteomes" id="UP000001542"/>
    </source>
</evidence>
<sequence>MTFHTYSIFDFVYYLAATYSYEIPIVFEEVDVKLIYSLGDELFGLKKYNFLPGKSSFPQYYEANVSNNPKLSQEKINNLKNLLFEFEITKNPKISFLKLHKEPNALSQLTREYFKSDQKFISCLESNDFNLAHIIFNLCYCLELVKYVGRCSPDEYDLYESIESISEKRSKYTISVAFSLFCDHIIYDLMNLISKEPDYLSPLFGVWIYIYRQHKEYFDAVDESMVTLIKILARVNHYTIKGYAEEIRESEKAKIFGFDYLNLLPENIKFMKQLAYEYNQLNEQVKLKVFNKLSRLHSSELWANSIEFLKTYYNDKRMTIGNLRTFLEKSKNEISQPKNINLLDYLKMNEYRSDPTYKKYINIQRNKIEYSYVYYLLYEASNFNLEAIYLVSKKISIDEKYFMKRILSRKFYILDVFVFQMSTQYLSVPENFLADVRIQLPGLLYPLGKNEFKFCQEVVSKYPLDFHIVYPFFDVKYDMGSFKLFSRSRYLLQGSNYEDIFDYSNYLFFFYYEANEVDSMFQGFAQSGFIPNQYFRKIFDISEENPKGVLLKHMISLYVSTYECLKSPDYIKEETRNFILNYLNVPFKRDLLIDVLTGNESAPTNPDYAICKQIIILNVQENQKETFSKFYKIMEMFDQMIDPYQQNNFELLKSFDFSKYGSAANKYKSFQSQVISKVISQPGYLASKVRDKIEKKIPTDLPKLQAFCNSFESQEEELYIDDIKYIKTEGKYQMKTLMNLEISQNVTDVSDKFISDLNEEKLTVGSLILRLLQNSNAFECNMKIFSNSFKERNEEQKLKIEKQSNLSEFYFNLQKEIESKEKIHKTKISFINDFNDDLPEKMTKERFNLFEKLLFVDKNKWKLIENSFLSVFTFCEENHLFRYQEHIIAYTLKCIEENNNIFFTNPLKELYKFILNSIINEKENEFSEISPLKKENSRILARIKSNMKVDVLNALKAEFTSTRKKQIKEKLEVFSDCFYKIVKNIPLLMVKPKFESVDYSFDKVKFYNMILSYNQLNLDLSEYKEFVEYDFVFQDKGPLYVKNIKTDKSYCYSQSQSPHLLTLGNSSKSNYKFENSNPAWTTVRIPKIRQNFEDYNFEFFCNLYQELEDLVRKENIESQTIFGLNFNDFTEFLGTISKIKKENFSFNFQNHMNSIKLDSSYPNTVRVITKYIEMTKEIKEIKANENLTNLLNEKLSKIKEIEIPRINNQNKTNCRLRLQTKFTPKIVITDDGIKPNFSQIYFYNFNVNFEYLEIIILIEGSFQFLDVSVKSFAIIKSEVIEDKIILTVNFSTSKPQLIKGILKIADVNIPIMLCFGYDSYRLNGPNFVFNDMKSDLDFRNASLESINTDEMIKIVYLIDSYKSMSDKFSELFFGYLKSYQKSFPINLSRIFSSMYSLHQFFETHSFDEFCPYYFSAKEFEASFSKLLRILGIDISSEEENFDFYNIFCYKKLYDNSIVDDPNIKRKTTNDKGFESTNKEEEIVSISLNDEQESQMEQSSEVVAFQTKTEPDENINSGETSLKDKASNIEAPASKIDFQSANSIQENNSQQQTSNQSSTQQYQSNNPSERSIDNNNTNRIEPEEERRNIKQLQTENVSYQGTPQLNQMQQEFNNMQNYFMQQNQMLPQYQRMIPPQIQNNPQAILQYQQIQNQYQSLQMQLSSVQQFAFQFSQMYGVNPINDILMPNGGFFYPPNIVNHKQEYPSQQQQPKI</sequence>
<feature type="region of interest" description="Disordered" evidence="1">
    <location>
        <begin position="1544"/>
        <end position="1585"/>
    </location>
</feature>
<dbReference type="InParanoid" id="A2E485"/>
<dbReference type="VEuPathDB" id="TrichDB:TVAGG3_0251970"/>
<evidence type="ECO:0000313" key="2">
    <source>
        <dbReference type="EMBL" id="EAY12531.1"/>
    </source>
</evidence>
<protein>
    <submittedName>
        <fullName evidence="2">Uncharacterized protein</fullName>
    </submittedName>
</protein>
<reference evidence="2" key="1">
    <citation type="submission" date="2006-10" db="EMBL/GenBank/DDBJ databases">
        <authorList>
            <person name="Amadeo P."/>
            <person name="Zhao Q."/>
            <person name="Wortman J."/>
            <person name="Fraser-Liggett C."/>
            <person name="Carlton J."/>
        </authorList>
    </citation>
    <scope>NUCLEOTIDE SEQUENCE</scope>
    <source>
        <strain evidence="2">G3</strain>
    </source>
</reference>
<dbReference type="VEuPathDB" id="TrichDB:TVAG_139110"/>
<dbReference type="KEGG" id="tva:4770497"/>
<dbReference type="Proteomes" id="UP000001542">
    <property type="component" value="Unassembled WGS sequence"/>
</dbReference>